<sequence>MEVLEMSYISLNEKLRLVDIEASNSWKALVYIFVNHPKLYKRSISMESVINTNLLIRQSEGWNNSERILLNLALFLFDSYPDYDLNEVKDLTGRSLEVALNALEIYFGIRDIYDLLSENAAS</sequence>
<name>A0ABQ4MYZ8_9BACL</name>
<comment type="caution">
    <text evidence="1">The sequence shown here is derived from an EMBL/GenBank/DDBJ whole genome shotgun (WGS) entry which is preliminary data.</text>
</comment>
<keyword evidence="2" id="KW-1185">Reference proteome</keyword>
<evidence type="ECO:0000313" key="2">
    <source>
        <dbReference type="Proteomes" id="UP000681290"/>
    </source>
</evidence>
<dbReference type="Proteomes" id="UP000681290">
    <property type="component" value="Unassembled WGS sequence"/>
</dbReference>
<gene>
    <name evidence="1" type="ORF">J15TS10_49690</name>
</gene>
<evidence type="ECO:0000313" key="1">
    <source>
        <dbReference type="EMBL" id="GIP61155.1"/>
    </source>
</evidence>
<organism evidence="1 2">
    <name type="scientific">Paenibacillus woosongensis</name>
    <dbReference type="NCBI Taxonomy" id="307580"/>
    <lineage>
        <taxon>Bacteria</taxon>
        <taxon>Bacillati</taxon>
        <taxon>Bacillota</taxon>
        <taxon>Bacilli</taxon>
        <taxon>Bacillales</taxon>
        <taxon>Paenibacillaceae</taxon>
        <taxon>Paenibacillus</taxon>
    </lineage>
</organism>
<dbReference type="EMBL" id="BOSM01000014">
    <property type="protein sequence ID" value="GIP61155.1"/>
    <property type="molecule type" value="Genomic_DNA"/>
</dbReference>
<dbReference type="RefSeq" id="WP_213595267.1">
    <property type="nucleotide sequence ID" value="NZ_BOSM01000014.1"/>
</dbReference>
<reference evidence="1 2" key="1">
    <citation type="submission" date="2021-03" db="EMBL/GenBank/DDBJ databases">
        <title>Antimicrobial resistance genes in bacteria isolated from Japanese honey, and their potential for conferring macrolide and lincosamide resistance in the American foulbrood pathogen Paenibacillus larvae.</title>
        <authorList>
            <person name="Okamoto M."/>
            <person name="Kumagai M."/>
            <person name="Kanamori H."/>
            <person name="Takamatsu D."/>
        </authorList>
    </citation>
    <scope>NUCLEOTIDE SEQUENCE [LARGE SCALE GENOMIC DNA]</scope>
    <source>
        <strain evidence="1 2">J15TS10</strain>
    </source>
</reference>
<protein>
    <submittedName>
        <fullName evidence="1">Uncharacterized protein</fullName>
    </submittedName>
</protein>
<proteinExistence type="predicted"/>
<accession>A0ABQ4MYZ8</accession>